<sequence>MDIQVGKKTIGKNHPAYIIAEAGVNHNNSLELAKKLIVTAAEAGADAIKFQTYQAEKLVTKTAPRFWEWGGEEKPDGTQFDSYKTMDKFPREYYPELFHTCEEHGIEFLSTPFDDESADFLITLGMKAIKVASSDLTDLPYLTHIAKSKLPIFLSTGASTIGEIEEAVHAITSQGNDQIVIMQCTLSYPTDYPFTNLRAIQTLAHIFPDYVIGLSEHTLGTSIPPAAVALGAKLIEKHYTVDKTLPISPDHHLSVDPNEMKAIVTAIRQVEQALGDGNKRVLEVEKITYQYDKRSLVSTQDIPAGMTIAADMITRKRPGTGIRPKFLEVVVGRKAQKDIPADTTLTWDMI</sequence>
<dbReference type="GO" id="GO:0016051">
    <property type="term" value="P:carbohydrate biosynthetic process"/>
    <property type="evidence" value="ECO:0007669"/>
    <property type="project" value="InterPro"/>
</dbReference>
<dbReference type="GO" id="GO:0047444">
    <property type="term" value="F:N-acylneuraminate-9-phosphate synthase activity"/>
    <property type="evidence" value="ECO:0007669"/>
    <property type="project" value="TreeGrafter"/>
</dbReference>
<dbReference type="SMART" id="SM00858">
    <property type="entry name" value="SAF"/>
    <property type="match status" value="1"/>
</dbReference>
<proteinExistence type="predicted"/>
<dbReference type="InterPro" id="IPR057736">
    <property type="entry name" value="SAF_PseI/NeuA/NeuB"/>
</dbReference>
<dbReference type="PATRIC" id="fig|1618669.3.peg.227"/>
<dbReference type="InterPro" id="IPR013132">
    <property type="entry name" value="PseI/NeuA/B-like_N"/>
</dbReference>
<name>A0A0G1VRK5_9BACT</name>
<dbReference type="Pfam" id="PF03102">
    <property type="entry name" value="NeuB"/>
    <property type="match status" value="1"/>
</dbReference>
<evidence type="ECO:0000259" key="1">
    <source>
        <dbReference type="PROSITE" id="PS50844"/>
    </source>
</evidence>
<dbReference type="Proteomes" id="UP000033965">
    <property type="component" value="Unassembled WGS sequence"/>
</dbReference>
<dbReference type="SUPFAM" id="SSF51569">
    <property type="entry name" value="Aldolase"/>
    <property type="match status" value="1"/>
</dbReference>
<dbReference type="PANTHER" id="PTHR42966">
    <property type="entry name" value="N-ACETYLNEURAMINATE SYNTHASE"/>
    <property type="match status" value="1"/>
</dbReference>
<dbReference type="EMBL" id="LCPZ01000005">
    <property type="protein sequence ID" value="KKW09103.1"/>
    <property type="molecule type" value="Genomic_DNA"/>
</dbReference>
<gene>
    <name evidence="2" type="ORF">UY44_C0005G0020</name>
</gene>
<dbReference type="InterPro" id="IPR013785">
    <property type="entry name" value="Aldolase_TIM"/>
</dbReference>
<dbReference type="InterPro" id="IPR006190">
    <property type="entry name" value="SAF_AFP_Neu5Ac"/>
</dbReference>
<evidence type="ECO:0000313" key="3">
    <source>
        <dbReference type="Proteomes" id="UP000033965"/>
    </source>
</evidence>
<organism evidence="2 3">
    <name type="scientific">Candidatus Kaiserbacteria bacterium GW2011_GWA2_49_19</name>
    <dbReference type="NCBI Taxonomy" id="1618669"/>
    <lineage>
        <taxon>Bacteria</taxon>
        <taxon>Candidatus Kaiseribacteriota</taxon>
    </lineage>
</organism>
<dbReference type="InterPro" id="IPR036732">
    <property type="entry name" value="AFP_Neu5c_C_sf"/>
</dbReference>
<dbReference type="Gene3D" id="3.20.20.70">
    <property type="entry name" value="Aldolase class I"/>
    <property type="match status" value="1"/>
</dbReference>
<protein>
    <submittedName>
        <fullName evidence="2">NeuB family member</fullName>
    </submittedName>
</protein>
<dbReference type="Pfam" id="PF08666">
    <property type="entry name" value="SAF"/>
    <property type="match status" value="1"/>
</dbReference>
<feature type="domain" description="AFP-like" evidence="1">
    <location>
        <begin position="295"/>
        <end position="350"/>
    </location>
</feature>
<dbReference type="SUPFAM" id="SSF51269">
    <property type="entry name" value="AFP III-like domain"/>
    <property type="match status" value="1"/>
</dbReference>
<dbReference type="PROSITE" id="PS50844">
    <property type="entry name" value="AFP_LIKE"/>
    <property type="match status" value="1"/>
</dbReference>
<accession>A0A0G1VRK5</accession>
<dbReference type="InterPro" id="IPR051690">
    <property type="entry name" value="PseI-like"/>
</dbReference>
<dbReference type="Gene3D" id="3.90.1210.10">
    <property type="entry name" value="Antifreeze-like/N-acetylneuraminic acid synthase C-terminal domain"/>
    <property type="match status" value="1"/>
</dbReference>
<evidence type="ECO:0000313" key="2">
    <source>
        <dbReference type="EMBL" id="KKW09103.1"/>
    </source>
</evidence>
<dbReference type="AlphaFoldDB" id="A0A0G1VRK5"/>
<dbReference type="CDD" id="cd11615">
    <property type="entry name" value="SAF_NeuB_like"/>
    <property type="match status" value="1"/>
</dbReference>
<dbReference type="InterPro" id="IPR013974">
    <property type="entry name" value="SAF"/>
</dbReference>
<comment type="caution">
    <text evidence="2">The sequence shown here is derived from an EMBL/GenBank/DDBJ whole genome shotgun (WGS) entry which is preliminary data.</text>
</comment>
<dbReference type="PANTHER" id="PTHR42966:SF1">
    <property type="entry name" value="SIALIC ACID SYNTHASE"/>
    <property type="match status" value="1"/>
</dbReference>
<reference evidence="2 3" key="1">
    <citation type="journal article" date="2015" name="Nature">
        <title>rRNA introns, odd ribosomes, and small enigmatic genomes across a large radiation of phyla.</title>
        <authorList>
            <person name="Brown C.T."/>
            <person name="Hug L.A."/>
            <person name="Thomas B.C."/>
            <person name="Sharon I."/>
            <person name="Castelle C.J."/>
            <person name="Singh A."/>
            <person name="Wilkins M.J."/>
            <person name="Williams K.H."/>
            <person name="Banfield J.F."/>
        </authorList>
    </citation>
    <scope>NUCLEOTIDE SEQUENCE [LARGE SCALE GENOMIC DNA]</scope>
</reference>